<comment type="catalytic activity">
    <reaction evidence="1">
        <text>S-ubiquitinyl-[E2 ubiquitin-conjugating enzyme]-L-cysteine + [acceptor protein]-L-lysine = [E2 ubiquitin-conjugating enzyme]-L-cysteine + N(6)-ubiquitinyl-[acceptor protein]-L-lysine.</text>
        <dbReference type="EC" id="2.3.2.26"/>
    </reaction>
</comment>
<dbReference type="SUPFAM" id="SSF54236">
    <property type="entry name" value="Ubiquitin-like"/>
    <property type="match status" value="1"/>
</dbReference>
<dbReference type="Pfam" id="PF00240">
    <property type="entry name" value="ubiquitin"/>
    <property type="match status" value="1"/>
</dbReference>
<dbReference type="EMBL" id="JBEAFC010000011">
    <property type="protein sequence ID" value="KAL1537265.1"/>
    <property type="molecule type" value="Genomic_DNA"/>
</dbReference>
<feature type="domain" description="Ubiquitin-like" evidence="7">
    <location>
        <begin position="43"/>
        <end position="121"/>
    </location>
</feature>
<evidence type="ECO:0000256" key="5">
    <source>
        <dbReference type="ARBA" id="ARBA00022786"/>
    </source>
</evidence>
<keyword evidence="9" id="KW-0012">Acyltransferase</keyword>
<dbReference type="InterPro" id="IPR029071">
    <property type="entry name" value="Ubiquitin-like_domsf"/>
</dbReference>
<feature type="active site" description="Glycyl thioester intermediate" evidence="6">
    <location>
        <position position="797"/>
    </location>
</feature>
<accession>A0ABD1FZJ5</accession>
<dbReference type="PRINTS" id="PR00348">
    <property type="entry name" value="UBIQUITIN"/>
</dbReference>
<dbReference type="InterPro" id="IPR000569">
    <property type="entry name" value="HECT_dom"/>
</dbReference>
<dbReference type="Gene3D" id="3.90.1750.10">
    <property type="entry name" value="Hect, E3 ligase catalytic domains"/>
    <property type="match status" value="1"/>
</dbReference>
<evidence type="ECO:0000259" key="8">
    <source>
        <dbReference type="PROSITE" id="PS50237"/>
    </source>
</evidence>
<evidence type="ECO:0000259" key="7">
    <source>
        <dbReference type="PROSITE" id="PS50053"/>
    </source>
</evidence>
<feature type="domain" description="HECT" evidence="8">
    <location>
        <begin position="491"/>
        <end position="831"/>
    </location>
</feature>
<dbReference type="Proteomes" id="UP001567538">
    <property type="component" value="Unassembled WGS sequence"/>
</dbReference>
<dbReference type="GO" id="GO:0061630">
    <property type="term" value="F:ubiquitin protein ligase activity"/>
    <property type="evidence" value="ECO:0007669"/>
    <property type="project" value="UniProtKB-EC"/>
</dbReference>
<name>A0ABD1FZJ5_SALDI</name>
<sequence>MSSSLSSKRKLDDYAGGGDSLILPTNVIRSRKDDTPLRSPTRLKLYLIITNVFWDNTLDFHAISSDTIKSIHEEIQDITGIPVTEQRILYNEKQLHWEQTLDECQVENFAELSLVGRMRSAKHPKACELINEAVSIVFVMCKKLPPFIVPVSVKVMLAEFLSMMPRINLEASEQLKLFGASSAPAALVMLYMSPLRTNRSAADEAITHFITSIMSILPVRLRHESVPIIFEFCNLLKEAAGIDDPLYCFCRSSLGAMTECTMIGRKAELAVPVIFSFVEELAAKISHALILSVGSRRFFGPSLVDISDFSSFVLPLRKAIKGYDPIDVPSTENLRGVPHVYTDEVINFYRIFLDLLSKLEWCLGKLEDRINSDLKRNKDTLHIGFCHYLEFMKELNSISKIYNGCEGLFWEAMTKRKGAFCKLVIKCAKRSDDNSWIFVCKDVTNFEARRHLAMLMLPEVKDDDDDEEQHEMLIDRSHLLAESFEYMKNAKIESLRAGLYMEFKNEEAAGPGVLREWFFLVCQAIFNPQNALFISCSNDRRRFYPNPASKVDPLHLEYFRFSGKVIALALMHKIQVGIVFDRLFFMQLAGRRITLEDIRDADPLLYNSCKQILEMDPEAIDQDALGLSFVHEVEELGTRKTVDLCIDGKSIAVNSENRRQYVDSLIQHRFVNSVADQIDHFAKGFADIMSCRRFRIAFFKCLEPEDLDFMLHGNESAISVDDWKAHTMYDGFKETDDQISWFWKIVGEMTAEQKKILLFFWTSIKYLPIEGFSGLATRLSIYKTSDSCGRLPSSHTCFYQLCFPAYPTSDVMRDRLSIITQEHIGCSFGAV</sequence>
<dbReference type="InterPro" id="IPR050409">
    <property type="entry name" value="E3_ubiq-protein_ligase"/>
</dbReference>
<evidence type="ECO:0000256" key="4">
    <source>
        <dbReference type="ARBA" id="ARBA00022679"/>
    </source>
</evidence>
<dbReference type="Gene3D" id="3.30.2410.10">
    <property type="entry name" value="Hect, E3 ligase catalytic domain"/>
    <property type="match status" value="1"/>
</dbReference>
<gene>
    <name evidence="9" type="ORF">AAHA92_29798</name>
</gene>
<evidence type="ECO:0000256" key="3">
    <source>
        <dbReference type="ARBA" id="ARBA00012485"/>
    </source>
</evidence>
<dbReference type="SMART" id="SM00213">
    <property type="entry name" value="UBQ"/>
    <property type="match status" value="1"/>
</dbReference>
<evidence type="ECO:0000313" key="9">
    <source>
        <dbReference type="EMBL" id="KAL1537265.1"/>
    </source>
</evidence>
<evidence type="ECO:0000256" key="6">
    <source>
        <dbReference type="PROSITE-ProRule" id="PRU00104"/>
    </source>
</evidence>
<keyword evidence="4 9" id="KW-0808">Transferase</keyword>
<keyword evidence="5 6" id="KW-0833">Ubl conjugation pathway</keyword>
<dbReference type="CDD" id="cd00078">
    <property type="entry name" value="HECTc"/>
    <property type="match status" value="1"/>
</dbReference>
<organism evidence="9 10">
    <name type="scientific">Salvia divinorum</name>
    <name type="common">Maria pastora</name>
    <name type="synonym">Diviner's sage</name>
    <dbReference type="NCBI Taxonomy" id="28513"/>
    <lineage>
        <taxon>Eukaryota</taxon>
        <taxon>Viridiplantae</taxon>
        <taxon>Streptophyta</taxon>
        <taxon>Embryophyta</taxon>
        <taxon>Tracheophyta</taxon>
        <taxon>Spermatophyta</taxon>
        <taxon>Magnoliopsida</taxon>
        <taxon>eudicotyledons</taxon>
        <taxon>Gunneridae</taxon>
        <taxon>Pentapetalae</taxon>
        <taxon>asterids</taxon>
        <taxon>lamiids</taxon>
        <taxon>Lamiales</taxon>
        <taxon>Lamiaceae</taxon>
        <taxon>Nepetoideae</taxon>
        <taxon>Mentheae</taxon>
        <taxon>Salviinae</taxon>
        <taxon>Salvia</taxon>
        <taxon>Salvia subgen. Calosphace</taxon>
    </lineage>
</organism>
<dbReference type="AlphaFoldDB" id="A0ABD1FZJ5"/>
<proteinExistence type="predicted"/>
<dbReference type="Gene3D" id="3.10.20.90">
    <property type="entry name" value="Phosphatidylinositol 3-kinase Catalytic Subunit, Chain A, domain 1"/>
    <property type="match status" value="1"/>
</dbReference>
<dbReference type="InterPro" id="IPR019956">
    <property type="entry name" value="Ubiquitin_dom"/>
</dbReference>
<dbReference type="PROSITE" id="PS50237">
    <property type="entry name" value="HECT"/>
    <property type="match status" value="1"/>
</dbReference>
<evidence type="ECO:0000256" key="1">
    <source>
        <dbReference type="ARBA" id="ARBA00000885"/>
    </source>
</evidence>
<keyword evidence="10" id="KW-1185">Reference proteome</keyword>
<dbReference type="SMART" id="SM00119">
    <property type="entry name" value="HECTc"/>
    <property type="match status" value="1"/>
</dbReference>
<evidence type="ECO:0000313" key="10">
    <source>
        <dbReference type="Proteomes" id="UP001567538"/>
    </source>
</evidence>
<dbReference type="PANTHER" id="PTHR11254:SF424">
    <property type="entry name" value="E3 UBIQUITIN-PROTEIN LIGASE UPL5"/>
    <property type="match status" value="1"/>
</dbReference>
<comment type="pathway">
    <text evidence="2">Protein modification; protein ubiquitination.</text>
</comment>
<dbReference type="InterPro" id="IPR000626">
    <property type="entry name" value="Ubiquitin-like_dom"/>
</dbReference>
<protein>
    <recommendedName>
        <fullName evidence="3">HECT-type E3 ubiquitin transferase</fullName>
        <ecNumber evidence="3">2.3.2.26</ecNumber>
    </recommendedName>
</protein>
<dbReference type="Gene3D" id="3.30.2160.10">
    <property type="entry name" value="Hect, E3 ligase catalytic domain"/>
    <property type="match status" value="1"/>
</dbReference>
<dbReference type="InterPro" id="IPR035983">
    <property type="entry name" value="Hect_E3_ubiquitin_ligase"/>
</dbReference>
<dbReference type="FunFam" id="3.30.2410.10:FF:000020">
    <property type="entry name" value="E3 ubiquitin-protein ligase UPL5"/>
    <property type="match status" value="1"/>
</dbReference>
<comment type="caution">
    <text evidence="9">The sequence shown here is derived from an EMBL/GenBank/DDBJ whole genome shotgun (WGS) entry which is preliminary data.</text>
</comment>
<evidence type="ECO:0000256" key="2">
    <source>
        <dbReference type="ARBA" id="ARBA00004906"/>
    </source>
</evidence>
<dbReference type="EC" id="2.3.2.26" evidence="3"/>
<reference evidence="9 10" key="1">
    <citation type="submission" date="2024-06" db="EMBL/GenBank/DDBJ databases">
        <title>A chromosome level genome sequence of Diviner's sage (Salvia divinorum).</title>
        <authorList>
            <person name="Ford S.A."/>
            <person name="Ro D.-K."/>
            <person name="Ness R.W."/>
            <person name="Phillips M.A."/>
        </authorList>
    </citation>
    <scope>NUCLEOTIDE SEQUENCE [LARGE SCALE GENOMIC DNA]</scope>
    <source>
        <strain evidence="9">SAF-2024a</strain>
        <tissue evidence="9">Leaf</tissue>
    </source>
</reference>
<dbReference type="PROSITE" id="PS50053">
    <property type="entry name" value="UBIQUITIN_2"/>
    <property type="match status" value="1"/>
</dbReference>
<dbReference type="SUPFAM" id="SSF56204">
    <property type="entry name" value="Hect, E3 ligase catalytic domain"/>
    <property type="match status" value="1"/>
</dbReference>
<dbReference type="Pfam" id="PF00632">
    <property type="entry name" value="HECT"/>
    <property type="match status" value="1"/>
</dbReference>
<dbReference type="PANTHER" id="PTHR11254">
    <property type="entry name" value="HECT DOMAIN UBIQUITIN-PROTEIN LIGASE"/>
    <property type="match status" value="1"/>
</dbReference>